<dbReference type="PANTHER" id="PTHR47331">
    <property type="entry name" value="PHD-TYPE DOMAIN-CONTAINING PROTEIN"/>
    <property type="match status" value="1"/>
</dbReference>
<evidence type="ECO:0000313" key="3">
    <source>
        <dbReference type="Proteomes" id="UP000053097"/>
    </source>
</evidence>
<dbReference type="InterPro" id="IPR040676">
    <property type="entry name" value="DUF5641"/>
</dbReference>
<protein>
    <recommendedName>
        <fullName evidence="1">DUF5641 domain-containing protein</fullName>
    </recommendedName>
</protein>
<sequence>WEAGIKSVKHHLRRVLGNHTLTYEEFTTLLYKVEACLNSRPIAPLTDSIDDFEFLTPGHFLIGAAITAPPEPSLMNVQENRLTRWQLVRQISERFWKVWQSDYLNTLQQRTKWRQEQPSLKIGQLVLLRNATLSPSKWELGRVTQCHPGADGLV</sequence>
<organism evidence="2 3">
    <name type="scientific">Ooceraea biroi</name>
    <name type="common">Clonal raider ant</name>
    <name type="synonym">Cerapachys biroi</name>
    <dbReference type="NCBI Taxonomy" id="2015173"/>
    <lineage>
        <taxon>Eukaryota</taxon>
        <taxon>Metazoa</taxon>
        <taxon>Ecdysozoa</taxon>
        <taxon>Arthropoda</taxon>
        <taxon>Hexapoda</taxon>
        <taxon>Insecta</taxon>
        <taxon>Pterygota</taxon>
        <taxon>Neoptera</taxon>
        <taxon>Endopterygota</taxon>
        <taxon>Hymenoptera</taxon>
        <taxon>Apocrita</taxon>
        <taxon>Aculeata</taxon>
        <taxon>Formicoidea</taxon>
        <taxon>Formicidae</taxon>
        <taxon>Dorylinae</taxon>
        <taxon>Ooceraea</taxon>
    </lineage>
</organism>
<feature type="domain" description="DUF5641" evidence="1">
    <location>
        <begin position="83"/>
        <end position="154"/>
    </location>
</feature>
<dbReference type="EMBL" id="KK107349">
    <property type="protein sequence ID" value="EZA52133.1"/>
    <property type="molecule type" value="Genomic_DNA"/>
</dbReference>
<keyword evidence="3" id="KW-1185">Reference proteome</keyword>
<dbReference type="Pfam" id="PF18701">
    <property type="entry name" value="DUF5641"/>
    <property type="match status" value="1"/>
</dbReference>
<dbReference type="OrthoDB" id="6615390at2759"/>
<name>A0A026W848_OOCBI</name>
<proteinExistence type="predicted"/>
<gene>
    <name evidence="2" type="ORF">X777_09142</name>
</gene>
<feature type="non-terminal residue" evidence="2">
    <location>
        <position position="1"/>
    </location>
</feature>
<evidence type="ECO:0000259" key="1">
    <source>
        <dbReference type="Pfam" id="PF18701"/>
    </source>
</evidence>
<dbReference type="PANTHER" id="PTHR47331:SF1">
    <property type="entry name" value="GAG-LIKE PROTEIN"/>
    <property type="match status" value="1"/>
</dbReference>
<dbReference type="STRING" id="2015173.A0A026W848"/>
<accession>A0A026W848</accession>
<dbReference type="AlphaFoldDB" id="A0A026W848"/>
<dbReference type="OMA" id="WCEVTEN"/>
<reference evidence="2 3" key="1">
    <citation type="journal article" date="2014" name="Curr. Biol.">
        <title>The genome of the clonal raider ant Cerapachys biroi.</title>
        <authorList>
            <person name="Oxley P.R."/>
            <person name="Ji L."/>
            <person name="Fetter-Pruneda I."/>
            <person name="McKenzie S.K."/>
            <person name="Li C."/>
            <person name="Hu H."/>
            <person name="Zhang G."/>
            <person name="Kronauer D.J."/>
        </authorList>
    </citation>
    <scope>NUCLEOTIDE SEQUENCE [LARGE SCALE GENOMIC DNA]</scope>
</reference>
<evidence type="ECO:0000313" key="2">
    <source>
        <dbReference type="EMBL" id="EZA52133.1"/>
    </source>
</evidence>
<dbReference type="Proteomes" id="UP000053097">
    <property type="component" value="Unassembled WGS sequence"/>
</dbReference>